<dbReference type="EMBL" id="KQ460323">
    <property type="protein sequence ID" value="KPJ15861.1"/>
    <property type="molecule type" value="Genomic_DNA"/>
</dbReference>
<evidence type="ECO:0000313" key="2">
    <source>
        <dbReference type="Proteomes" id="UP000053240"/>
    </source>
</evidence>
<reference evidence="1 2" key="1">
    <citation type="journal article" date="2015" name="Nat. Commun.">
        <title>Outbred genome sequencing and CRISPR/Cas9 gene editing in butterflies.</title>
        <authorList>
            <person name="Li X."/>
            <person name="Fan D."/>
            <person name="Zhang W."/>
            <person name="Liu G."/>
            <person name="Zhang L."/>
            <person name="Zhao L."/>
            <person name="Fang X."/>
            <person name="Chen L."/>
            <person name="Dong Y."/>
            <person name="Chen Y."/>
            <person name="Ding Y."/>
            <person name="Zhao R."/>
            <person name="Feng M."/>
            <person name="Zhu Y."/>
            <person name="Feng Y."/>
            <person name="Jiang X."/>
            <person name="Zhu D."/>
            <person name="Xiang H."/>
            <person name="Feng X."/>
            <person name="Li S."/>
            <person name="Wang J."/>
            <person name="Zhang G."/>
            <person name="Kronforst M.R."/>
            <person name="Wang W."/>
        </authorList>
    </citation>
    <scope>NUCLEOTIDE SEQUENCE [LARGE SCALE GENOMIC DNA]</scope>
    <source>
        <strain evidence="1">Ya'a_city_454_Pm</strain>
        <tissue evidence="1">Whole body</tissue>
    </source>
</reference>
<name>A0A194RIU3_PAPMA</name>
<proteinExistence type="predicted"/>
<dbReference type="InterPro" id="IPR011989">
    <property type="entry name" value="ARM-like"/>
</dbReference>
<protein>
    <submittedName>
        <fullName evidence="1">Uncharacterized protein</fullName>
    </submittedName>
</protein>
<dbReference type="STRING" id="76193.A0A194RIU3"/>
<dbReference type="InParanoid" id="A0A194RIU3"/>
<evidence type="ECO:0000313" key="1">
    <source>
        <dbReference type="EMBL" id="KPJ15861.1"/>
    </source>
</evidence>
<dbReference type="Gene3D" id="1.25.10.10">
    <property type="entry name" value="Leucine-rich Repeat Variant"/>
    <property type="match status" value="1"/>
</dbReference>
<dbReference type="GO" id="GO:0005085">
    <property type="term" value="F:guanyl-nucleotide exchange factor activity"/>
    <property type="evidence" value="ECO:0007669"/>
    <property type="project" value="InterPro"/>
</dbReference>
<gene>
    <name evidence="1" type="ORF">RR48_09907</name>
</gene>
<organism evidence="1 2">
    <name type="scientific">Papilio machaon</name>
    <name type="common">Old World swallowtail butterfly</name>
    <dbReference type="NCBI Taxonomy" id="76193"/>
    <lineage>
        <taxon>Eukaryota</taxon>
        <taxon>Metazoa</taxon>
        <taxon>Ecdysozoa</taxon>
        <taxon>Arthropoda</taxon>
        <taxon>Hexapoda</taxon>
        <taxon>Insecta</taxon>
        <taxon>Pterygota</taxon>
        <taxon>Neoptera</taxon>
        <taxon>Endopterygota</taxon>
        <taxon>Lepidoptera</taxon>
        <taxon>Glossata</taxon>
        <taxon>Ditrysia</taxon>
        <taxon>Papilionoidea</taxon>
        <taxon>Papilionidae</taxon>
        <taxon>Papilioninae</taxon>
        <taxon>Papilio</taxon>
    </lineage>
</organism>
<dbReference type="Proteomes" id="UP000053240">
    <property type="component" value="Unassembled WGS sequence"/>
</dbReference>
<sequence>MGGVGAQTQRARPSAIAGCGERMLTPRAARALPGARCPMARSADCGAAQTPITSVARMGLLSRCNTLTRQKTDVTIYSGAGPDCFTTCIPKNLFDPVGKSNDSSLTPPWTLPNKSTSLEAISIQNITNVCELKEKLNEIISAGKNYEHDISSCLKSLLNGSDQDIMLLCAQAISELAKCDIKRETYAQKEFVEPLLEIVSKDISAGTAELVKQCCRALGNLCCDCDTARNIILDNNGPAILLKLLTNTLGDVEKLAEIRLLTSKTLLNFAIGGKQFSESIVNEGVIDVQHKILLRESLKEVMNDEEVTTALLILSVINDNNPEVLFEPHINKIVLEVLQETSSIEVSELCVEHLLIQAEHEEVKSLVAREGGVQLLCARLEGLRARRAAGELAAPHPELDALAKQACDLIVIVLTGGGWWSQWWRWWRWWQRGGKG</sequence>
<dbReference type="AlphaFoldDB" id="A0A194RIU3"/>
<keyword evidence="2" id="KW-1185">Reference proteome</keyword>
<dbReference type="InterPro" id="IPR040144">
    <property type="entry name" value="RAP1GDS1"/>
</dbReference>
<accession>A0A194RIU3</accession>
<dbReference type="InterPro" id="IPR016024">
    <property type="entry name" value="ARM-type_fold"/>
</dbReference>
<dbReference type="PANTHER" id="PTHR10957">
    <property type="entry name" value="RAP1 GTPASE-GDP DISSOCIATION STIMULATOR 1"/>
    <property type="match status" value="1"/>
</dbReference>
<dbReference type="SUPFAM" id="SSF48371">
    <property type="entry name" value="ARM repeat"/>
    <property type="match status" value="1"/>
</dbReference>